<dbReference type="SMART" id="SM00388">
    <property type="entry name" value="HisKA"/>
    <property type="match status" value="1"/>
</dbReference>
<feature type="chain" id="PRO_5023060907" description="histidine kinase" evidence="7">
    <location>
        <begin position="23"/>
        <end position="718"/>
    </location>
</feature>
<evidence type="ECO:0000256" key="4">
    <source>
        <dbReference type="PROSITE-ProRule" id="PRU00339"/>
    </source>
</evidence>
<sequence>MKSLCAFLLVLSLGLSASPATAQSRAADSLRNLLRTHPQADTLHVRRLFALIIELAANDAPQACLLSRQALAMAQKISDSTGIVRSYVWLSILHRRQSNYDSARYYIRFAQQLAVHRHDRRREAQSYLELSLIDQMQGNLASAQKWALRGLKLAENIQNLPLQTQLSTTLGGVYSELGDYKNATRTLRIALHNGQKMGDLQVVSATLNSLAKAYQEQKNWPQALRYFRQAAQVSRRMGDVQNETVNEIGQAEVYSQQGDQTQALQHGSYARTLVRQNHDAFNLPSVELLLANSFLLTQRPDSAIALAQHALQLSQKTRTNGNISKASDILAQAYAAVGKFQDAYRYERLFVAYQDTLAGAETQRKTSDMRNSYELDKQRTQIALLDKTRQLQAQTAARQRAQLLWLLTGLGGLVALAGLLWRNIYIKQRANRHLNEKNEQIAQQRDDLTRTLAELKTTQAQLIQREKMASLGELTAGIAHEIQNPLNFVNNFSEVSVELVDEFMDGPWQQLPEAEKLYATELLDALTQNLQKITHHGRRADNIVKGMLQHSHGAPGQSEPTDFNALVAEHLSLAYQSFRAKNKTFTATLNCDFNAQVAQVTVVPQDIGRVLLNLYTNAFYALRQRQQRGEAGYTPELSVSTKRLANQIQISVRDNGSGMSPEVQQKVFQPFFTTKPPGEGTGLGLSLSYDIITKGHNGTLTVSSEEGKGTEILICLPA</sequence>
<dbReference type="InterPro" id="IPR003661">
    <property type="entry name" value="HisK_dim/P_dom"/>
</dbReference>
<dbReference type="InterPro" id="IPR036097">
    <property type="entry name" value="HisK_dim/P_sf"/>
</dbReference>
<evidence type="ECO:0000256" key="2">
    <source>
        <dbReference type="ARBA" id="ARBA00012438"/>
    </source>
</evidence>
<evidence type="ECO:0000256" key="5">
    <source>
        <dbReference type="SAM" id="Coils"/>
    </source>
</evidence>
<dbReference type="CDD" id="cd00082">
    <property type="entry name" value="HisKA"/>
    <property type="match status" value="1"/>
</dbReference>
<keyword evidence="4" id="KW-0802">TPR repeat</keyword>
<dbReference type="PROSITE" id="PS50005">
    <property type="entry name" value="TPR"/>
    <property type="match status" value="1"/>
</dbReference>
<dbReference type="InterPro" id="IPR004358">
    <property type="entry name" value="Sig_transdc_His_kin-like_C"/>
</dbReference>
<evidence type="ECO:0000256" key="6">
    <source>
        <dbReference type="SAM" id="Phobius"/>
    </source>
</evidence>
<dbReference type="RefSeq" id="WP_139515696.1">
    <property type="nucleotide sequence ID" value="NZ_CP040896.1"/>
</dbReference>
<evidence type="ECO:0000259" key="8">
    <source>
        <dbReference type="PROSITE" id="PS50109"/>
    </source>
</evidence>
<dbReference type="PANTHER" id="PTHR43065:SF42">
    <property type="entry name" value="TWO-COMPONENT SENSOR PPRA"/>
    <property type="match status" value="1"/>
</dbReference>
<gene>
    <name evidence="9" type="ORF">FHG12_10550</name>
</gene>
<feature type="repeat" description="TPR" evidence="4">
    <location>
        <begin position="204"/>
        <end position="237"/>
    </location>
</feature>
<evidence type="ECO:0000256" key="7">
    <source>
        <dbReference type="SAM" id="SignalP"/>
    </source>
</evidence>
<name>A0A5B7ZZS3_9BACT</name>
<dbReference type="SUPFAM" id="SSF48452">
    <property type="entry name" value="TPR-like"/>
    <property type="match status" value="2"/>
</dbReference>
<dbReference type="Pfam" id="PF13424">
    <property type="entry name" value="TPR_12"/>
    <property type="match status" value="1"/>
</dbReference>
<evidence type="ECO:0000313" key="10">
    <source>
        <dbReference type="Proteomes" id="UP000305398"/>
    </source>
</evidence>
<keyword evidence="6" id="KW-0812">Transmembrane</keyword>
<feature type="coiled-coil region" evidence="5">
    <location>
        <begin position="427"/>
        <end position="465"/>
    </location>
</feature>
<dbReference type="AlphaFoldDB" id="A0A5B7ZZS3"/>
<feature type="signal peptide" evidence="7">
    <location>
        <begin position="1"/>
        <end position="22"/>
    </location>
</feature>
<dbReference type="PANTHER" id="PTHR43065">
    <property type="entry name" value="SENSOR HISTIDINE KINASE"/>
    <property type="match status" value="1"/>
</dbReference>
<evidence type="ECO:0000256" key="3">
    <source>
        <dbReference type="ARBA" id="ARBA00022553"/>
    </source>
</evidence>
<keyword evidence="5" id="KW-0175">Coiled coil</keyword>
<evidence type="ECO:0000313" key="9">
    <source>
        <dbReference type="EMBL" id="QDA60520.1"/>
    </source>
</evidence>
<comment type="catalytic activity">
    <reaction evidence="1">
        <text>ATP + protein L-histidine = ADP + protein N-phospho-L-histidine.</text>
        <dbReference type="EC" id="2.7.13.3"/>
    </reaction>
</comment>
<dbReference type="KEGG" id="hyj:FHG12_10550"/>
<keyword evidence="10" id="KW-1185">Reference proteome</keyword>
<keyword evidence="6" id="KW-0472">Membrane</keyword>
<keyword evidence="3" id="KW-0597">Phosphoprotein</keyword>
<dbReference type="InterPro" id="IPR003594">
    <property type="entry name" value="HATPase_dom"/>
</dbReference>
<dbReference type="InterPro" id="IPR036890">
    <property type="entry name" value="HATPase_C_sf"/>
</dbReference>
<dbReference type="SUPFAM" id="SSF55874">
    <property type="entry name" value="ATPase domain of HSP90 chaperone/DNA topoisomerase II/histidine kinase"/>
    <property type="match status" value="1"/>
</dbReference>
<dbReference type="Proteomes" id="UP000305398">
    <property type="component" value="Chromosome"/>
</dbReference>
<feature type="transmembrane region" description="Helical" evidence="6">
    <location>
        <begin position="403"/>
        <end position="421"/>
    </location>
</feature>
<dbReference type="InterPro" id="IPR019734">
    <property type="entry name" value="TPR_rpt"/>
</dbReference>
<dbReference type="Gene3D" id="1.25.40.10">
    <property type="entry name" value="Tetratricopeptide repeat domain"/>
    <property type="match status" value="2"/>
</dbReference>
<evidence type="ECO:0000256" key="1">
    <source>
        <dbReference type="ARBA" id="ARBA00000085"/>
    </source>
</evidence>
<dbReference type="SMART" id="SM00028">
    <property type="entry name" value="TPR"/>
    <property type="match status" value="4"/>
</dbReference>
<dbReference type="InterPro" id="IPR011990">
    <property type="entry name" value="TPR-like_helical_dom_sf"/>
</dbReference>
<dbReference type="Gene3D" id="1.10.287.130">
    <property type="match status" value="1"/>
</dbReference>
<dbReference type="EC" id="2.7.13.3" evidence="2"/>
<reference evidence="9 10" key="1">
    <citation type="submission" date="2019-06" db="EMBL/GenBank/DDBJ databases">
        <authorList>
            <person name="Srinivasan S."/>
        </authorList>
    </citation>
    <scope>NUCLEOTIDE SEQUENCE [LARGE SCALE GENOMIC DNA]</scope>
    <source>
        <strain evidence="9 10">17J68-5</strain>
    </source>
</reference>
<dbReference type="Gene3D" id="3.30.565.10">
    <property type="entry name" value="Histidine kinase-like ATPase, C-terminal domain"/>
    <property type="match status" value="1"/>
</dbReference>
<dbReference type="Pfam" id="PF02518">
    <property type="entry name" value="HATPase_c"/>
    <property type="match status" value="1"/>
</dbReference>
<feature type="domain" description="Histidine kinase" evidence="8">
    <location>
        <begin position="477"/>
        <end position="718"/>
    </location>
</feature>
<organism evidence="9 10">
    <name type="scientific">Hymenobacter jejuensis</name>
    <dbReference type="NCBI Taxonomy" id="2502781"/>
    <lineage>
        <taxon>Bacteria</taxon>
        <taxon>Pseudomonadati</taxon>
        <taxon>Bacteroidota</taxon>
        <taxon>Cytophagia</taxon>
        <taxon>Cytophagales</taxon>
        <taxon>Hymenobacteraceae</taxon>
        <taxon>Hymenobacter</taxon>
    </lineage>
</organism>
<dbReference type="InterPro" id="IPR005467">
    <property type="entry name" value="His_kinase_dom"/>
</dbReference>
<keyword evidence="6" id="KW-1133">Transmembrane helix</keyword>
<protein>
    <recommendedName>
        <fullName evidence="2">histidine kinase</fullName>
        <ecNumber evidence="2">2.7.13.3</ecNumber>
    </recommendedName>
</protein>
<dbReference type="SMART" id="SM00387">
    <property type="entry name" value="HATPase_c"/>
    <property type="match status" value="1"/>
</dbReference>
<dbReference type="GO" id="GO:0000155">
    <property type="term" value="F:phosphorelay sensor kinase activity"/>
    <property type="evidence" value="ECO:0007669"/>
    <property type="project" value="InterPro"/>
</dbReference>
<accession>A0A5B7ZZS3</accession>
<keyword evidence="7" id="KW-0732">Signal</keyword>
<dbReference type="OrthoDB" id="9806995at2"/>
<dbReference type="EMBL" id="CP040896">
    <property type="protein sequence ID" value="QDA60520.1"/>
    <property type="molecule type" value="Genomic_DNA"/>
</dbReference>
<dbReference type="PRINTS" id="PR00344">
    <property type="entry name" value="BCTRLSENSOR"/>
</dbReference>
<dbReference type="PROSITE" id="PS50109">
    <property type="entry name" value="HIS_KIN"/>
    <property type="match status" value="1"/>
</dbReference>
<dbReference type="SUPFAM" id="SSF47384">
    <property type="entry name" value="Homodimeric domain of signal transducing histidine kinase"/>
    <property type="match status" value="1"/>
</dbReference>
<proteinExistence type="predicted"/>